<sequence length="89" mass="10345">MMNIGITRQLDFTDLLELPPELRYASCYEKLLSSWTAEHQNHHEKSSLLRAMSGAYGWTYLRLGLLKVINDSISFVSPLLLNKFIRFLQ</sequence>
<accession>A0A0A9CL20</accession>
<dbReference type="AlphaFoldDB" id="A0A0A9CL20"/>
<organism evidence="1">
    <name type="scientific">Arundo donax</name>
    <name type="common">Giant reed</name>
    <name type="synonym">Donax arundinaceus</name>
    <dbReference type="NCBI Taxonomy" id="35708"/>
    <lineage>
        <taxon>Eukaryota</taxon>
        <taxon>Viridiplantae</taxon>
        <taxon>Streptophyta</taxon>
        <taxon>Embryophyta</taxon>
        <taxon>Tracheophyta</taxon>
        <taxon>Spermatophyta</taxon>
        <taxon>Magnoliopsida</taxon>
        <taxon>Liliopsida</taxon>
        <taxon>Poales</taxon>
        <taxon>Poaceae</taxon>
        <taxon>PACMAD clade</taxon>
        <taxon>Arundinoideae</taxon>
        <taxon>Arundineae</taxon>
        <taxon>Arundo</taxon>
    </lineage>
</organism>
<reference evidence="1" key="1">
    <citation type="submission" date="2014-09" db="EMBL/GenBank/DDBJ databases">
        <authorList>
            <person name="Magalhaes I.L.F."/>
            <person name="Oliveira U."/>
            <person name="Santos F.R."/>
            <person name="Vidigal T.H.D.A."/>
            <person name="Brescovit A.D."/>
            <person name="Santos A.J."/>
        </authorList>
    </citation>
    <scope>NUCLEOTIDE SEQUENCE</scope>
    <source>
        <tissue evidence="1">Shoot tissue taken approximately 20 cm above the soil surface</tissue>
    </source>
</reference>
<evidence type="ECO:0000313" key="1">
    <source>
        <dbReference type="EMBL" id="JAD76291.1"/>
    </source>
</evidence>
<protein>
    <submittedName>
        <fullName evidence="1">Uncharacterized protein</fullName>
    </submittedName>
</protein>
<name>A0A0A9CL20_ARUDO</name>
<dbReference type="EMBL" id="GBRH01221604">
    <property type="protein sequence ID" value="JAD76291.1"/>
    <property type="molecule type" value="Transcribed_RNA"/>
</dbReference>
<proteinExistence type="predicted"/>
<reference evidence="1" key="2">
    <citation type="journal article" date="2015" name="Data Brief">
        <title>Shoot transcriptome of the giant reed, Arundo donax.</title>
        <authorList>
            <person name="Barrero R.A."/>
            <person name="Guerrero F.D."/>
            <person name="Moolhuijzen P."/>
            <person name="Goolsby J.A."/>
            <person name="Tidwell J."/>
            <person name="Bellgard S.E."/>
            <person name="Bellgard M.I."/>
        </authorList>
    </citation>
    <scope>NUCLEOTIDE SEQUENCE</scope>
    <source>
        <tissue evidence="1">Shoot tissue taken approximately 20 cm above the soil surface</tissue>
    </source>
</reference>